<protein>
    <submittedName>
        <fullName evidence="2">Uncharacterized protein</fullName>
    </submittedName>
</protein>
<evidence type="ECO:0000313" key="2">
    <source>
        <dbReference type="EMBL" id="KNF05523.1"/>
    </source>
</evidence>
<dbReference type="Proteomes" id="UP000054564">
    <property type="component" value="Unassembled WGS sequence"/>
</dbReference>
<gene>
    <name evidence="2" type="ORF">PSTG_01335</name>
</gene>
<dbReference type="OrthoDB" id="2506708at2759"/>
<name>A0A0L0W1V8_9BASI</name>
<sequence length="467" mass="52285">MSHTINTNQPHLSSLHPPTRGFASRTMPPPAATPCPILRVSPMVGNSTRPASRQTHEFQTVVPFVPPHLRRGPELFTPTSTLPPSHPDHQASINLGFEALTNSHLDADRPGELGPLTQRYDDHGNLDDFSLNPANFNVDQTQSTPVVDVVDHDTLQTMFHLPEAQLNQAQRILEMTPVNINAAILYSTFALRVAQDAIPRAVDGEATRPTIGPEMAADIGHFSYSEYIKNDIKDFVRRKILDGRVVSYSRRTNNEGAAEPNALLNLTLVHVARLPLLTRMQHLPHGYTQGNPHAQRSVLRLVREILKHDRVSLRNLLLKNIVNTSLYKVNGAAPGLEVLYNLINSHFFARPGVHLPLVDWEQIPVAVQVRFAYLRLETAAHAMRPTRGHGSQWTPIDVQLEFLAGQSMDYLRSWSDLIMAKDRELFGLAGSIYASVRHIVHLPTHEEVLEHEGHFMHDATDRNVIVE</sequence>
<accession>A0A0L0W1V8</accession>
<feature type="region of interest" description="Disordered" evidence="1">
    <location>
        <begin position="1"/>
        <end position="54"/>
    </location>
</feature>
<feature type="compositionally biased region" description="Polar residues" evidence="1">
    <location>
        <begin position="1"/>
        <end position="12"/>
    </location>
</feature>
<evidence type="ECO:0000256" key="1">
    <source>
        <dbReference type="SAM" id="MobiDB-lite"/>
    </source>
</evidence>
<comment type="caution">
    <text evidence="2">The sequence shown here is derived from an EMBL/GenBank/DDBJ whole genome shotgun (WGS) entry which is preliminary data.</text>
</comment>
<feature type="compositionally biased region" description="Polar residues" evidence="1">
    <location>
        <begin position="44"/>
        <end position="53"/>
    </location>
</feature>
<evidence type="ECO:0000313" key="3">
    <source>
        <dbReference type="Proteomes" id="UP000054564"/>
    </source>
</evidence>
<keyword evidence="3" id="KW-1185">Reference proteome</keyword>
<reference evidence="3" key="1">
    <citation type="submission" date="2014-03" db="EMBL/GenBank/DDBJ databases">
        <title>The Genome Sequence of Puccinia striiformis f. sp. tritici PST-78.</title>
        <authorList>
            <consortium name="The Broad Institute Genome Sequencing Platform"/>
            <person name="Cuomo C."/>
            <person name="Hulbert S."/>
            <person name="Chen X."/>
            <person name="Walker B."/>
            <person name="Young S.K."/>
            <person name="Zeng Q."/>
            <person name="Gargeya S."/>
            <person name="Fitzgerald M."/>
            <person name="Haas B."/>
            <person name="Abouelleil A."/>
            <person name="Alvarado L."/>
            <person name="Arachchi H.M."/>
            <person name="Berlin A.M."/>
            <person name="Chapman S.B."/>
            <person name="Goldberg J."/>
            <person name="Griggs A."/>
            <person name="Gujja S."/>
            <person name="Hansen M."/>
            <person name="Howarth C."/>
            <person name="Imamovic A."/>
            <person name="Larimer J."/>
            <person name="McCowan C."/>
            <person name="Montmayeur A."/>
            <person name="Murphy C."/>
            <person name="Neiman D."/>
            <person name="Pearson M."/>
            <person name="Priest M."/>
            <person name="Roberts A."/>
            <person name="Saif S."/>
            <person name="Shea T."/>
            <person name="Sisk P."/>
            <person name="Sykes S."/>
            <person name="Wortman J."/>
            <person name="Nusbaum C."/>
            <person name="Birren B."/>
        </authorList>
    </citation>
    <scope>NUCLEOTIDE SEQUENCE [LARGE SCALE GENOMIC DNA]</scope>
    <source>
        <strain evidence="3">race PST-78</strain>
    </source>
</reference>
<proteinExistence type="predicted"/>
<dbReference type="EMBL" id="AJIL01000007">
    <property type="protein sequence ID" value="KNF05523.1"/>
    <property type="molecule type" value="Genomic_DNA"/>
</dbReference>
<dbReference type="AlphaFoldDB" id="A0A0L0W1V8"/>
<organism evidence="2 3">
    <name type="scientific">Puccinia striiformis f. sp. tritici PST-78</name>
    <dbReference type="NCBI Taxonomy" id="1165861"/>
    <lineage>
        <taxon>Eukaryota</taxon>
        <taxon>Fungi</taxon>
        <taxon>Dikarya</taxon>
        <taxon>Basidiomycota</taxon>
        <taxon>Pucciniomycotina</taxon>
        <taxon>Pucciniomycetes</taxon>
        <taxon>Pucciniales</taxon>
        <taxon>Pucciniaceae</taxon>
        <taxon>Puccinia</taxon>
    </lineage>
</organism>